<dbReference type="EMBL" id="AJXU01000028">
    <property type="protein sequence ID" value="EIL90284.1"/>
    <property type="molecule type" value="Genomic_DNA"/>
</dbReference>
<dbReference type="STRING" id="1163408.UU9_05749"/>
<proteinExistence type="predicted"/>
<dbReference type="PANTHER" id="PTHR36920:SF1">
    <property type="entry name" value="OUTER MEMBRANE PROTEIN W"/>
    <property type="match status" value="1"/>
</dbReference>
<dbReference type="Proteomes" id="UP000004210">
    <property type="component" value="Unassembled WGS sequence"/>
</dbReference>
<accession>I4VSU3</accession>
<dbReference type="Gene3D" id="2.40.160.20">
    <property type="match status" value="1"/>
</dbReference>
<dbReference type="Pfam" id="PF03922">
    <property type="entry name" value="OmpW"/>
    <property type="match status" value="1"/>
</dbReference>
<name>I4VSU3_9GAMM</name>
<gene>
    <name evidence="1" type="ORF">UU9_05749</name>
</gene>
<organism evidence="1 2">
    <name type="scientific">Rhodanobacter fulvus Jip2</name>
    <dbReference type="NCBI Taxonomy" id="1163408"/>
    <lineage>
        <taxon>Bacteria</taxon>
        <taxon>Pseudomonadati</taxon>
        <taxon>Pseudomonadota</taxon>
        <taxon>Gammaproteobacteria</taxon>
        <taxon>Lysobacterales</taxon>
        <taxon>Rhodanobacteraceae</taxon>
        <taxon>Rhodanobacter</taxon>
    </lineage>
</organism>
<dbReference type="GO" id="GO:0019867">
    <property type="term" value="C:outer membrane"/>
    <property type="evidence" value="ECO:0007669"/>
    <property type="project" value="InterPro"/>
</dbReference>
<comment type="caution">
    <text evidence="1">The sequence shown here is derived from an EMBL/GenBank/DDBJ whole genome shotgun (WGS) entry which is preliminary data.</text>
</comment>
<dbReference type="GO" id="GO:0055085">
    <property type="term" value="P:transmembrane transport"/>
    <property type="evidence" value="ECO:0007669"/>
    <property type="project" value="TreeGrafter"/>
</dbReference>
<dbReference type="PANTHER" id="PTHR36920">
    <property type="match status" value="1"/>
</dbReference>
<dbReference type="AlphaFoldDB" id="I4VSU3"/>
<evidence type="ECO:0000313" key="1">
    <source>
        <dbReference type="EMBL" id="EIL90284.1"/>
    </source>
</evidence>
<dbReference type="PATRIC" id="fig|1163408.3.peg.1182"/>
<dbReference type="InterPro" id="IPR005618">
    <property type="entry name" value="OMPW"/>
</dbReference>
<protein>
    <submittedName>
        <fullName evidence="1">OmpW family protein</fullName>
    </submittedName>
</protein>
<sequence>MRAVHADEAGSWFIRGGLAYADFHASGTVAINGQQVPGANATVRHNTGFAFETGYFLTPDWSVALTLGAPPTAKIYGAGTLRSAGELAEATYGPAVLALQYHPPLHGRFRPYVGLGVNYTLITQTRDAAIKHVHVDNGTGVALQAGVEYRLTPRFALFVDAKKIWVSVDARGLAATPAGDMPATSHLTLNPVIWNMGVSYHF</sequence>
<dbReference type="eggNOG" id="COG3047">
    <property type="taxonomic scope" value="Bacteria"/>
</dbReference>
<dbReference type="InterPro" id="IPR011250">
    <property type="entry name" value="OMP/PagP_B-barrel"/>
</dbReference>
<evidence type="ECO:0000313" key="2">
    <source>
        <dbReference type="Proteomes" id="UP000004210"/>
    </source>
</evidence>
<dbReference type="SUPFAM" id="SSF56925">
    <property type="entry name" value="OMPA-like"/>
    <property type="match status" value="1"/>
</dbReference>
<keyword evidence="2" id="KW-1185">Reference proteome</keyword>
<reference evidence="1 2" key="1">
    <citation type="journal article" date="2012" name="J. Bacteriol.">
        <title>Genome sequences for six rhodanobacter strains, isolated from soils and the terrestrial subsurface, with variable denitrification capabilities.</title>
        <authorList>
            <person name="Kostka J.E."/>
            <person name="Green S.J."/>
            <person name="Rishishwar L."/>
            <person name="Prakash O."/>
            <person name="Katz L.S."/>
            <person name="Marino-Ramirez L."/>
            <person name="Jordan I.K."/>
            <person name="Munk C."/>
            <person name="Ivanova N."/>
            <person name="Mikhailova N."/>
            <person name="Watson D.B."/>
            <person name="Brown S.D."/>
            <person name="Palumbo A.V."/>
            <person name="Brooks S.C."/>
        </authorList>
    </citation>
    <scope>NUCLEOTIDE SEQUENCE [LARGE SCALE GENOMIC DNA]</scope>
    <source>
        <strain evidence="2">Jip2T</strain>
    </source>
</reference>